<organism evidence="1 2">
    <name type="scientific">Flavobacterium pisciphilum</name>
    <dbReference type="NCBI Taxonomy" id="2893755"/>
    <lineage>
        <taxon>Bacteria</taxon>
        <taxon>Pseudomonadati</taxon>
        <taxon>Bacteroidota</taxon>
        <taxon>Flavobacteriia</taxon>
        <taxon>Flavobacteriales</taxon>
        <taxon>Flavobacteriaceae</taxon>
        <taxon>Flavobacterium</taxon>
    </lineage>
</organism>
<dbReference type="Proteomes" id="UP001430919">
    <property type="component" value="Unassembled WGS sequence"/>
</dbReference>
<evidence type="ECO:0008006" key="3">
    <source>
        <dbReference type="Google" id="ProtNLM"/>
    </source>
</evidence>
<sequence length="166" mass="19858">MRKQFFIVWLFCFSLSIYGQKNDLEKQAKIDRVNYLVKSIDSIAREKREGIIEGVVVYSHGLKKNFGWEAYFLNDENEKRPLRIKYNENKPTGLESLSLYYHEGELIYSELIEVVINKKSKPIREIIKRISFEKGEPLNFDDTLLDRDLFYILEKEKELLKSIYYK</sequence>
<keyword evidence="2" id="KW-1185">Reference proteome</keyword>
<comment type="caution">
    <text evidence="1">The sequence shown here is derived from an EMBL/GenBank/DDBJ whole genome shotgun (WGS) entry which is preliminary data.</text>
</comment>
<accession>A0ABS8MVX6</accession>
<evidence type="ECO:0000313" key="2">
    <source>
        <dbReference type="Proteomes" id="UP001430919"/>
    </source>
</evidence>
<protein>
    <recommendedName>
        <fullName evidence="3">Outer membrane lipoprotein-sorting protein</fullName>
    </recommendedName>
</protein>
<dbReference type="EMBL" id="JAJJMO010000001">
    <property type="protein sequence ID" value="MCC9072907.1"/>
    <property type="molecule type" value="Genomic_DNA"/>
</dbReference>
<gene>
    <name evidence="1" type="ORF">LNQ49_15100</name>
</gene>
<name>A0ABS8MVX6_9FLAO</name>
<proteinExistence type="predicted"/>
<dbReference type="RefSeq" id="WP_229989862.1">
    <property type="nucleotide sequence ID" value="NZ_JAJJMO010000001.1"/>
</dbReference>
<evidence type="ECO:0000313" key="1">
    <source>
        <dbReference type="EMBL" id="MCC9072907.1"/>
    </source>
</evidence>
<reference evidence="1" key="1">
    <citation type="submission" date="2021-11" db="EMBL/GenBank/DDBJ databases">
        <title>Description of novel Flavobacterium species.</title>
        <authorList>
            <person name="Saticioglu I.B."/>
            <person name="Ay H."/>
            <person name="Altun S."/>
            <person name="Duman M."/>
        </authorList>
    </citation>
    <scope>NUCLEOTIDE SEQUENCE</scope>
    <source>
        <strain evidence="1">F-65</strain>
    </source>
</reference>